<reference evidence="1 2" key="1">
    <citation type="journal article" date="2019" name="Nat. Ecol. Evol.">
        <title>Megaphylogeny resolves global patterns of mushroom evolution.</title>
        <authorList>
            <person name="Varga T."/>
            <person name="Krizsan K."/>
            <person name="Foldi C."/>
            <person name="Dima B."/>
            <person name="Sanchez-Garcia M."/>
            <person name="Sanchez-Ramirez S."/>
            <person name="Szollosi G.J."/>
            <person name="Szarkandi J.G."/>
            <person name="Papp V."/>
            <person name="Albert L."/>
            <person name="Andreopoulos W."/>
            <person name="Angelini C."/>
            <person name="Antonin V."/>
            <person name="Barry K.W."/>
            <person name="Bougher N.L."/>
            <person name="Buchanan P."/>
            <person name="Buyck B."/>
            <person name="Bense V."/>
            <person name="Catcheside P."/>
            <person name="Chovatia M."/>
            <person name="Cooper J."/>
            <person name="Damon W."/>
            <person name="Desjardin D."/>
            <person name="Finy P."/>
            <person name="Geml J."/>
            <person name="Haridas S."/>
            <person name="Hughes K."/>
            <person name="Justo A."/>
            <person name="Karasinski D."/>
            <person name="Kautmanova I."/>
            <person name="Kiss B."/>
            <person name="Kocsube S."/>
            <person name="Kotiranta H."/>
            <person name="LaButti K.M."/>
            <person name="Lechner B.E."/>
            <person name="Liimatainen K."/>
            <person name="Lipzen A."/>
            <person name="Lukacs Z."/>
            <person name="Mihaltcheva S."/>
            <person name="Morgado L.N."/>
            <person name="Niskanen T."/>
            <person name="Noordeloos M.E."/>
            <person name="Ohm R.A."/>
            <person name="Ortiz-Santana B."/>
            <person name="Ovrebo C."/>
            <person name="Racz N."/>
            <person name="Riley R."/>
            <person name="Savchenko A."/>
            <person name="Shiryaev A."/>
            <person name="Soop K."/>
            <person name="Spirin V."/>
            <person name="Szebenyi C."/>
            <person name="Tomsovsky M."/>
            <person name="Tulloss R.E."/>
            <person name="Uehling J."/>
            <person name="Grigoriev I.V."/>
            <person name="Vagvolgyi C."/>
            <person name="Papp T."/>
            <person name="Martin F.M."/>
            <person name="Miettinen O."/>
            <person name="Hibbett D.S."/>
            <person name="Nagy L.G."/>
        </authorList>
    </citation>
    <scope>NUCLEOTIDE SEQUENCE [LARGE SCALE GENOMIC DNA]</scope>
    <source>
        <strain evidence="1 2">NL-1719</strain>
    </source>
</reference>
<gene>
    <name evidence="1" type="ORF">BDN72DRAFT_848995</name>
</gene>
<organism evidence="1 2">
    <name type="scientific">Pluteus cervinus</name>
    <dbReference type="NCBI Taxonomy" id="181527"/>
    <lineage>
        <taxon>Eukaryota</taxon>
        <taxon>Fungi</taxon>
        <taxon>Dikarya</taxon>
        <taxon>Basidiomycota</taxon>
        <taxon>Agaricomycotina</taxon>
        <taxon>Agaricomycetes</taxon>
        <taxon>Agaricomycetidae</taxon>
        <taxon>Agaricales</taxon>
        <taxon>Pluteineae</taxon>
        <taxon>Pluteaceae</taxon>
        <taxon>Pluteus</taxon>
    </lineage>
</organism>
<accession>A0ACD3A8V4</accession>
<evidence type="ECO:0000313" key="1">
    <source>
        <dbReference type="EMBL" id="TFK62155.1"/>
    </source>
</evidence>
<keyword evidence="2" id="KW-1185">Reference proteome</keyword>
<sequence>MPPNLRPRKKSKAKNESPLTPQAIGAPNSTGFAALPPELLLEIVNHLPRFPVPCDFLSSPMQCTVYTRQGVLMIMVQLCRSFRSAFVQYLWEEVTLCSLHGGQRVTSSDPDWTHHSCQLEAGGACTSCEKRLAYEIVAQLETVTVRVPEYATRVQTLSIFIPKYSAKTIVPEFARCLALLPNLKTLQLHLDPHGPLLCQIIKRVFPKYRYENIRTLVVPCLEGSMTVIKACPNARHLHFTSTGIFQYLGVSPSVEKLTGVLPNWFYLRLRIVLPNLKHVQVRTGRHPPVRSQQWRLVEVLVQLPKLEVIEIALMRPEAKEEAEAMRKVADTVLAGMPNIPGTRRRAEICDYTDEPY</sequence>
<evidence type="ECO:0000313" key="2">
    <source>
        <dbReference type="Proteomes" id="UP000308600"/>
    </source>
</evidence>
<dbReference type="EMBL" id="ML208602">
    <property type="protein sequence ID" value="TFK62155.1"/>
    <property type="molecule type" value="Genomic_DNA"/>
</dbReference>
<proteinExistence type="predicted"/>
<protein>
    <submittedName>
        <fullName evidence="1">Uncharacterized protein</fullName>
    </submittedName>
</protein>
<name>A0ACD3A8V4_9AGAR</name>
<dbReference type="Proteomes" id="UP000308600">
    <property type="component" value="Unassembled WGS sequence"/>
</dbReference>